<evidence type="ECO:0000313" key="2">
    <source>
        <dbReference type="Proteomes" id="UP000053091"/>
    </source>
</evidence>
<dbReference type="Gene3D" id="2.60.120.260">
    <property type="entry name" value="Galactose-binding domain-like"/>
    <property type="match status" value="1"/>
</dbReference>
<proteinExistence type="predicted"/>
<reference evidence="1" key="1">
    <citation type="journal article" date="2015" name="Genome Announc.">
        <title>Draft Genome Sequence of Bacteroidales Strain TBC1, a Novel Isolate from a Methanogenic Wastewater Treatment System.</title>
        <authorList>
            <person name="Tourlousse D.M."/>
            <person name="Matsuura N."/>
            <person name="Sun L."/>
            <person name="Toyonaga M."/>
            <person name="Kuroda K."/>
            <person name="Ohashi A."/>
            <person name="Cruz R."/>
            <person name="Yamaguchi T."/>
            <person name="Sekiguchi Y."/>
        </authorList>
    </citation>
    <scope>NUCLEOTIDE SEQUENCE [LARGE SCALE GENOMIC DNA]</scope>
    <source>
        <strain evidence="1">TBC1</strain>
    </source>
</reference>
<accession>A0A0S7BX76</accession>
<evidence type="ECO:0000313" key="1">
    <source>
        <dbReference type="EMBL" id="GAP45197.1"/>
    </source>
</evidence>
<dbReference type="AlphaFoldDB" id="A0A0S7BX76"/>
<gene>
    <name evidence="1" type="ORF">TBC1_121018</name>
</gene>
<sequence>MRGILSMIPAIVLLSACGNPPEANQPEKPQIVEIITDLENPDSLLAAQPLAWKNGSTLREGMAFSGKFASHLDAENEYSFVFEQKLGYISTLLPARITYEAQVYSEKPAPGGYMVVSIDDKGYYQSYPIADFFARGGDWRKVRSTYELPDSLEPADLIKVYIWNNRESELLVDDISLQFELIPEKKQ</sequence>
<dbReference type="OrthoDB" id="882450at2"/>
<protein>
    <recommendedName>
        <fullName evidence="3">Carbohydrate binding domain</fullName>
    </recommendedName>
</protein>
<dbReference type="RefSeq" id="WP_062045384.1">
    <property type="nucleotide sequence ID" value="NZ_DF968183.1"/>
</dbReference>
<dbReference type="Proteomes" id="UP000053091">
    <property type="component" value="Unassembled WGS sequence"/>
</dbReference>
<dbReference type="EMBL" id="DF968183">
    <property type="protein sequence ID" value="GAP45197.1"/>
    <property type="molecule type" value="Genomic_DNA"/>
</dbReference>
<dbReference type="PROSITE" id="PS51257">
    <property type="entry name" value="PROKAR_LIPOPROTEIN"/>
    <property type="match status" value="1"/>
</dbReference>
<name>A0A0S7BX76_9BACT</name>
<organism evidence="1">
    <name type="scientific">Lentimicrobium saccharophilum</name>
    <dbReference type="NCBI Taxonomy" id="1678841"/>
    <lineage>
        <taxon>Bacteria</taxon>
        <taxon>Pseudomonadati</taxon>
        <taxon>Bacteroidota</taxon>
        <taxon>Bacteroidia</taxon>
        <taxon>Bacteroidales</taxon>
        <taxon>Lentimicrobiaceae</taxon>
        <taxon>Lentimicrobium</taxon>
    </lineage>
</organism>
<keyword evidence="2" id="KW-1185">Reference proteome</keyword>
<evidence type="ECO:0008006" key="3">
    <source>
        <dbReference type="Google" id="ProtNLM"/>
    </source>
</evidence>